<reference evidence="2" key="1">
    <citation type="submission" date="2015-04" db="UniProtKB">
        <authorList>
            <consortium name="EnsemblPlants"/>
        </authorList>
    </citation>
    <scope>IDENTIFICATION</scope>
    <source>
        <strain evidence="2">SL10</strain>
    </source>
</reference>
<evidence type="ECO:0000313" key="2">
    <source>
        <dbReference type="EnsemblPlants" id="ONIVA01G13430.1"/>
    </source>
</evidence>
<dbReference type="Proteomes" id="UP000006591">
    <property type="component" value="Chromosome 1"/>
</dbReference>
<sequence>MVQRKPKLLECQAGAAVAAAAQGPPSPPCLHRGRRRAGAAVTAVPSTVPSAWPPRRPDREKG</sequence>
<reference evidence="2" key="2">
    <citation type="submission" date="2018-04" db="EMBL/GenBank/DDBJ databases">
        <title>OnivRS2 (Oryza nivara Reference Sequence Version 2).</title>
        <authorList>
            <person name="Zhang J."/>
            <person name="Kudrna D."/>
            <person name="Lee S."/>
            <person name="Talag J."/>
            <person name="Rajasekar S."/>
            <person name="Welchert J."/>
            <person name="Hsing Y.-I."/>
            <person name="Wing R.A."/>
        </authorList>
    </citation>
    <scope>NUCLEOTIDE SEQUENCE [LARGE SCALE GENOMIC DNA]</scope>
</reference>
<proteinExistence type="predicted"/>
<name>A0A0E0FK00_ORYNI</name>
<dbReference type="AlphaFoldDB" id="A0A0E0FK00"/>
<dbReference type="HOGENOM" id="CLU_188661_0_0_1"/>
<accession>A0A0E0FK00</accession>
<protein>
    <submittedName>
        <fullName evidence="2">Uncharacterized protein</fullName>
    </submittedName>
</protein>
<evidence type="ECO:0000256" key="1">
    <source>
        <dbReference type="SAM" id="MobiDB-lite"/>
    </source>
</evidence>
<evidence type="ECO:0000313" key="3">
    <source>
        <dbReference type="Proteomes" id="UP000006591"/>
    </source>
</evidence>
<dbReference type="EnsemblPlants" id="ONIVA01G13430.1">
    <property type="protein sequence ID" value="ONIVA01G13430.1"/>
    <property type="gene ID" value="ONIVA01G13430"/>
</dbReference>
<keyword evidence="3" id="KW-1185">Reference proteome</keyword>
<dbReference type="Gramene" id="ONIVA01G13430.1">
    <property type="protein sequence ID" value="ONIVA01G13430.1"/>
    <property type="gene ID" value="ONIVA01G13430"/>
</dbReference>
<organism evidence="2">
    <name type="scientific">Oryza nivara</name>
    <name type="common">Indian wild rice</name>
    <name type="synonym">Oryza sativa f. spontanea</name>
    <dbReference type="NCBI Taxonomy" id="4536"/>
    <lineage>
        <taxon>Eukaryota</taxon>
        <taxon>Viridiplantae</taxon>
        <taxon>Streptophyta</taxon>
        <taxon>Embryophyta</taxon>
        <taxon>Tracheophyta</taxon>
        <taxon>Spermatophyta</taxon>
        <taxon>Magnoliopsida</taxon>
        <taxon>Liliopsida</taxon>
        <taxon>Poales</taxon>
        <taxon>Poaceae</taxon>
        <taxon>BOP clade</taxon>
        <taxon>Oryzoideae</taxon>
        <taxon>Oryzeae</taxon>
        <taxon>Oryzinae</taxon>
        <taxon>Oryza</taxon>
    </lineage>
</organism>
<feature type="region of interest" description="Disordered" evidence="1">
    <location>
        <begin position="18"/>
        <end position="62"/>
    </location>
</feature>